<dbReference type="Proteomes" id="UP000185161">
    <property type="component" value="Chromosome"/>
</dbReference>
<evidence type="ECO:0000313" key="2">
    <source>
        <dbReference type="EMBL" id="APR51067.1"/>
    </source>
</evidence>
<dbReference type="EMBL" id="CP018820">
    <property type="protein sequence ID" value="APR51067.1"/>
    <property type="molecule type" value="Genomic_DNA"/>
</dbReference>
<dbReference type="InterPro" id="IPR050259">
    <property type="entry name" value="SDR"/>
</dbReference>
<accession>A0A1L6J5E9</accession>
<dbReference type="Gene3D" id="3.40.50.720">
    <property type="entry name" value="NAD(P)-binding Rossmann-like Domain"/>
    <property type="match status" value="1"/>
</dbReference>
<comment type="similarity">
    <text evidence="1">Belongs to the short-chain dehydrogenases/reductases (SDR) family.</text>
</comment>
<dbReference type="Proteomes" id="UP000286681">
    <property type="component" value="Unassembled WGS sequence"/>
</dbReference>
<dbReference type="RefSeq" id="WP_075150265.1">
    <property type="nucleotide sequence ID" value="NZ_CP018820.1"/>
</dbReference>
<proteinExistence type="inferred from homology"/>
<gene>
    <name evidence="2" type="ORF">BRX40_00235</name>
    <name evidence="3" type="ORF">CA257_21885</name>
</gene>
<dbReference type="PANTHER" id="PTHR42879:SF6">
    <property type="entry name" value="NADPH-DEPENDENT REDUCTASE BACG"/>
    <property type="match status" value="1"/>
</dbReference>
<organism evidence="2 4">
    <name type="scientific">Sphingomonas koreensis</name>
    <dbReference type="NCBI Taxonomy" id="93064"/>
    <lineage>
        <taxon>Bacteria</taxon>
        <taxon>Pseudomonadati</taxon>
        <taxon>Pseudomonadota</taxon>
        <taxon>Alphaproteobacteria</taxon>
        <taxon>Sphingomonadales</taxon>
        <taxon>Sphingomonadaceae</taxon>
        <taxon>Sphingomonas</taxon>
    </lineage>
</organism>
<reference evidence="3 5" key="3">
    <citation type="submission" date="2018-07" db="EMBL/GenBank/DDBJ databases">
        <title>Genomic and Epidemiologic Investigation of an Indolent Hospital Outbreak.</title>
        <authorList>
            <person name="Johnson R.C."/>
            <person name="Deming C."/>
            <person name="Conlan S."/>
            <person name="Zellmer C.J."/>
            <person name="Michelin A.V."/>
            <person name="Lee-Lin S."/>
            <person name="Thomas P.J."/>
            <person name="Park M."/>
            <person name="Weingarten R.A."/>
            <person name="Less J."/>
            <person name="Dekker J.P."/>
            <person name="Frank K.M."/>
            <person name="Musser K.A."/>
            <person name="Mcquiston J.R."/>
            <person name="Henderson D.K."/>
            <person name="Lau A.F."/>
            <person name="Palmore T.N."/>
            <person name="Segre J.A."/>
        </authorList>
    </citation>
    <scope>NUCLEOTIDE SEQUENCE [LARGE SCALE GENOMIC DNA]</scope>
    <source>
        <strain evidence="3 5">SK-NIH.Env10_0317</strain>
    </source>
</reference>
<dbReference type="EMBL" id="QQWO01000029">
    <property type="protein sequence ID" value="RSU98280.1"/>
    <property type="molecule type" value="Genomic_DNA"/>
</dbReference>
<dbReference type="Pfam" id="PF13561">
    <property type="entry name" value="adh_short_C2"/>
    <property type="match status" value="1"/>
</dbReference>
<dbReference type="AlphaFoldDB" id="A0A1L6J5E9"/>
<dbReference type="KEGG" id="skr:BRX40_00235"/>
<reference evidence="2" key="1">
    <citation type="submission" date="2016-12" db="EMBL/GenBank/DDBJ databases">
        <title>Whole genome sequencing of Sphingomonas koreensis.</title>
        <authorList>
            <person name="Conlan S."/>
            <person name="Thomas P.J."/>
            <person name="Mullikin J."/>
            <person name="Palmore T.N."/>
            <person name="Frank K.M."/>
            <person name="Segre J.A."/>
        </authorList>
    </citation>
    <scope>NUCLEOTIDE SEQUENCE</scope>
    <source>
        <strain evidence="2">ABOJV</strain>
    </source>
</reference>
<dbReference type="PANTHER" id="PTHR42879">
    <property type="entry name" value="3-OXOACYL-(ACYL-CARRIER-PROTEIN) REDUCTASE"/>
    <property type="match status" value="1"/>
</dbReference>
<dbReference type="InterPro" id="IPR036291">
    <property type="entry name" value="NAD(P)-bd_dom_sf"/>
</dbReference>
<name>A0A1L6J5E9_9SPHN</name>
<evidence type="ECO:0000256" key="1">
    <source>
        <dbReference type="ARBA" id="ARBA00006484"/>
    </source>
</evidence>
<evidence type="ECO:0000313" key="3">
    <source>
        <dbReference type="EMBL" id="RSU98280.1"/>
    </source>
</evidence>
<dbReference type="InterPro" id="IPR002347">
    <property type="entry name" value="SDR_fam"/>
</dbReference>
<protein>
    <submittedName>
        <fullName evidence="3">SDR family oxidoreductase</fullName>
    </submittedName>
    <submittedName>
        <fullName evidence="2">Short-chain dehydrogenase</fullName>
    </submittedName>
</protein>
<sequence length="261" mass="27797">MDFGIRDKVAFVSGGSKGMVREAALMLAGEGAKVAIVARTQGPIDDTVAQIRSRGGTAMGYSADLTTRSGVRDAVAAVRAQFGDPDIAISCVMENIAGDFDDVKDEDFERFFIVYAMSVVYLAREVIPAMKTKGWGRFVAVGSGTAKEPVGNIHHMLANTTRPAAVGFVKTLSDEVAKYGITCNTVGPGWIGTANMYDYLEKKMGVTPDKVGEFLHDLIPAGRVGRPEEIASTIAYLCSDLAGYISGNWIGVDGGKHKSLF</sequence>
<reference evidence="4" key="2">
    <citation type="submission" date="2016-12" db="EMBL/GenBank/DDBJ databases">
        <title>Whole genome sequencing of Sphingomonas sp. ABOJV.</title>
        <authorList>
            <person name="Conlan S."/>
            <person name="Thomas P.J."/>
            <person name="Mullikin J."/>
            <person name="Palmore T.N."/>
            <person name="Frank K.M."/>
            <person name="Segre J.A."/>
        </authorList>
    </citation>
    <scope>NUCLEOTIDE SEQUENCE [LARGE SCALE GENOMIC DNA]</scope>
    <source>
        <strain evidence="4">ABOJV</strain>
    </source>
</reference>
<dbReference type="OrthoDB" id="9793325at2"/>
<dbReference type="STRING" id="93064.BRX40_00235"/>
<keyword evidence="4" id="KW-1185">Reference proteome</keyword>
<dbReference type="GeneID" id="44130982"/>
<evidence type="ECO:0000313" key="4">
    <source>
        <dbReference type="Proteomes" id="UP000185161"/>
    </source>
</evidence>
<dbReference type="SUPFAM" id="SSF51735">
    <property type="entry name" value="NAD(P)-binding Rossmann-fold domains"/>
    <property type="match status" value="1"/>
</dbReference>
<evidence type="ECO:0000313" key="5">
    <source>
        <dbReference type="Proteomes" id="UP000286681"/>
    </source>
</evidence>
<dbReference type="PRINTS" id="PR00081">
    <property type="entry name" value="GDHRDH"/>
</dbReference>